<protein>
    <submittedName>
        <fullName evidence="1">Uncharacterized protein</fullName>
    </submittedName>
</protein>
<keyword evidence="2" id="KW-1185">Reference proteome</keyword>
<dbReference type="EMBL" id="CP000724">
    <property type="protein sequence ID" value="ABR47919.1"/>
    <property type="molecule type" value="Genomic_DNA"/>
</dbReference>
<organism evidence="1 2">
    <name type="scientific">Alkaliphilus metalliredigens (strain QYMF)</name>
    <dbReference type="NCBI Taxonomy" id="293826"/>
    <lineage>
        <taxon>Bacteria</taxon>
        <taxon>Bacillati</taxon>
        <taxon>Bacillota</taxon>
        <taxon>Clostridia</taxon>
        <taxon>Peptostreptococcales</taxon>
        <taxon>Natronincolaceae</taxon>
        <taxon>Alkaliphilus</taxon>
    </lineage>
</organism>
<dbReference type="STRING" id="293826.Amet_1745"/>
<dbReference type="AlphaFoldDB" id="A6TP01"/>
<proteinExistence type="predicted"/>
<sequence length="87" mass="10378">MKIISKPIDMIASFNEEGTPRPLKFRMKNSEQVSIVIKIDRILLYEKQKKAGIESLVFRCQSCFENIERLYELRYTLSDCKWVLYKI</sequence>
<gene>
    <name evidence="1" type="ordered locus">Amet_1745</name>
</gene>
<dbReference type="OrthoDB" id="1707431at2"/>
<accession>A6TP01</accession>
<dbReference type="KEGG" id="amt:Amet_1745"/>
<dbReference type="eggNOG" id="ENOG5032Y4P">
    <property type="taxonomic scope" value="Bacteria"/>
</dbReference>
<dbReference type="HOGENOM" id="CLU_173877_0_0_9"/>
<reference evidence="2" key="1">
    <citation type="journal article" date="2016" name="Genome Announc.">
        <title>Complete genome sequence of Alkaliphilus metalliredigens strain QYMF, an alkaliphilic and metal-reducing bacterium isolated from borax-contaminated leachate ponds.</title>
        <authorList>
            <person name="Hwang C."/>
            <person name="Copeland A."/>
            <person name="Lucas S."/>
            <person name="Lapidus A."/>
            <person name="Barry K."/>
            <person name="Detter J.C."/>
            <person name="Glavina Del Rio T."/>
            <person name="Hammon N."/>
            <person name="Israni S."/>
            <person name="Dalin E."/>
            <person name="Tice H."/>
            <person name="Pitluck S."/>
            <person name="Chertkov O."/>
            <person name="Brettin T."/>
            <person name="Bruce D."/>
            <person name="Han C."/>
            <person name="Schmutz J."/>
            <person name="Larimer F."/>
            <person name="Land M.L."/>
            <person name="Hauser L."/>
            <person name="Kyrpides N."/>
            <person name="Mikhailova N."/>
            <person name="Ye Q."/>
            <person name="Zhou J."/>
            <person name="Richardson P."/>
            <person name="Fields M.W."/>
        </authorList>
    </citation>
    <scope>NUCLEOTIDE SEQUENCE [LARGE SCALE GENOMIC DNA]</scope>
    <source>
        <strain evidence="2">QYMF</strain>
    </source>
</reference>
<dbReference type="RefSeq" id="WP_012062957.1">
    <property type="nucleotide sequence ID" value="NC_009633.1"/>
</dbReference>
<evidence type="ECO:0000313" key="2">
    <source>
        <dbReference type="Proteomes" id="UP000001572"/>
    </source>
</evidence>
<name>A6TP01_ALKMQ</name>
<evidence type="ECO:0000313" key="1">
    <source>
        <dbReference type="EMBL" id="ABR47919.1"/>
    </source>
</evidence>
<dbReference type="Proteomes" id="UP000001572">
    <property type="component" value="Chromosome"/>
</dbReference>